<keyword evidence="2" id="KW-1185">Reference proteome</keyword>
<dbReference type="OrthoDB" id="24909at10239"/>
<gene>
    <name evidence="1" type="ORF">CHBEV_038</name>
</gene>
<name>A0A916P0T2_CBEPV</name>
<reference evidence="1" key="1">
    <citation type="journal article" date="2013" name="J. Virol.">
        <title>New Insights into the Evolution of Entomopoxvirinae from the Complete Genome Sequences of Four Entomopoxviruses Infecting Adoxophyes honmai, Choristoneura biennis, Choristoneura rosaceana, and Mythimna separata.</title>
        <authorList>
            <person name="Theze J."/>
            <person name="Takatsuka J."/>
            <person name="Li Z."/>
            <person name="Gallais J."/>
            <person name="Doucet D."/>
            <person name="Arif B."/>
            <person name="Nakai M."/>
            <person name="Herniou E.A."/>
        </authorList>
    </citation>
    <scope>NUCLEOTIDE SEQUENCE</scope>
</reference>
<dbReference type="KEGG" id="vg:15613028"/>
<proteinExistence type="predicted"/>
<sequence>MIKMLLLLITIMTFYLINADNSLLCYSIIPAPVVSMVTQTAWCNTNCASICRRKGGATCNGFCVTKQWIDNSIICECRRR</sequence>
<dbReference type="Proteomes" id="UP000792220">
    <property type="component" value="Genome"/>
</dbReference>
<accession>A0A916P0T2</accession>
<dbReference type="RefSeq" id="YP_008004108.1">
    <property type="nucleotide sequence ID" value="NC_021248.1"/>
</dbReference>
<dbReference type="GeneID" id="15613028"/>
<evidence type="ECO:0000313" key="1">
    <source>
        <dbReference type="EMBL" id="CCU55606.1"/>
    </source>
</evidence>
<organismHost>
    <name type="scientific">Choristoneura fumiferana</name>
    <name type="common">Spruce budworm moth</name>
    <name type="synonym">Archips fumiferana</name>
    <dbReference type="NCBI Taxonomy" id="7141"/>
</organismHost>
<organism evidence="1 2">
    <name type="scientific">Choristoneura biennis entomopoxvirus</name>
    <name type="common">CbEPV</name>
    <dbReference type="NCBI Taxonomy" id="10288"/>
    <lineage>
        <taxon>Viruses</taxon>
        <taxon>Varidnaviria</taxon>
        <taxon>Bamfordvirae</taxon>
        <taxon>Nucleocytoviricota</taxon>
        <taxon>Pokkesviricetes</taxon>
        <taxon>Chitovirales</taxon>
        <taxon>Poxviridae</taxon>
        <taxon>Entomopoxvirinae</taxon>
        <taxon>Betaentomopoxvirus</taxon>
        <taxon>Betaentomopoxvirus cbiennis</taxon>
    </lineage>
</organism>
<protein>
    <submittedName>
        <fullName evidence="1">Uncharacterized protein</fullName>
    </submittedName>
</protein>
<evidence type="ECO:0000313" key="2">
    <source>
        <dbReference type="Proteomes" id="UP000792220"/>
    </source>
</evidence>
<dbReference type="EMBL" id="HF679132">
    <property type="protein sequence ID" value="CCU55606.1"/>
    <property type="molecule type" value="Genomic_DNA"/>
</dbReference>